<dbReference type="Gene3D" id="3.90.1150.10">
    <property type="entry name" value="Aspartate Aminotransferase, domain 1"/>
    <property type="match status" value="1"/>
</dbReference>
<dbReference type="GO" id="GO:0008793">
    <property type="term" value="F:aromatic-amino-acid transaminase activity"/>
    <property type="evidence" value="ECO:0007669"/>
    <property type="project" value="UniProtKB-UniRule"/>
</dbReference>
<dbReference type="SUPFAM" id="SSF53383">
    <property type="entry name" value="PLP-dependent transferases"/>
    <property type="match status" value="1"/>
</dbReference>
<dbReference type="InterPro" id="IPR050106">
    <property type="entry name" value="HistidinolP_aminotransfase"/>
</dbReference>
<dbReference type="InterPro" id="IPR005861">
    <property type="entry name" value="HisP_aminotrans"/>
</dbReference>
<organism evidence="8 9">
    <name type="scientific">Paramicrobacterium humi</name>
    <dbReference type="NCBI Taxonomy" id="640635"/>
    <lineage>
        <taxon>Bacteria</taxon>
        <taxon>Bacillati</taxon>
        <taxon>Actinomycetota</taxon>
        <taxon>Actinomycetes</taxon>
        <taxon>Micrococcales</taxon>
        <taxon>Microbacteriaceae</taxon>
        <taxon>Paramicrobacterium</taxon>
    </lineage>
</organism>
<evidence type="ECO:0000256" key="2">
    <source>
        <dbReference type="ARBA" id="ARBA00011738"/>
    </source>
</evidence>
<evidence type="ECO:0000259" key="7">
    <source>
        <dbReference type="Pfam" id="PF00155"/>
    </source>
</evidence>
<dbReference type="STRING" id="640635.SAMN04489806_1603"/>
<accession>A0A1H4LND9</accession>
<dbReference type="Proteomes" id="UP000199183">
    <property type="component" value="Unassembled WGS sequence"/>
</dbReference>
<protein>
    <recommendedName>
        <fullName evidence="6">Aromatic amino acid aminotransferase</fullName>
        <shortName evidence="6">ArAT</shortName>
        <ecNumber evidence="6">2.6.1.57</ecNumber>
    </recommendedName>
</protein>
<keyword evidence="3 6" id="KW-0032">Aminotransferase</keyword>
<keyword evidence="9" id="KW-1185">Reference proteome</keyword>
<gene>
    <name evidence="6" type="primary">pat</name>
    <name evidence="8" type="ORF">SAMN04489806_1603</name>
</gene>
<dbReference type="InterPro" id="IPR015422">
    <property type="entry name" value="PyrdxlP-dep_Trfase_small"/>
</dbReference>
<evidence type="ECO:0000256" key="1">
    <source>
        <dbReference type="ARBA" id="ARBA00001933"/>
    </source>
</evidence>
<dbReference type="GO" id="GO:0000105">
    <property type="term" value="P:L-histidine biosynthetic process"/>
    <property type="evidence" value="ECO:0007669"/>
    <property type="project" value="InterPro"/>
</dbReference>
<dbReference type="HAMAP" id="MF_01023">
    <property type="entry name" value="HisC_aminotrans_2"/>
    <property type="match status" value="1"/>
</dbReference>
<dbReference type="AlphaFoldDB" id="A0A1H4LND9"/>
<evidence type="ECO:0000256" key="3">
    <source>
        <dbReference type="ARBA" id="ARBA00022576"/>
    </source>
</evidence>
<dbReference type="InterPro" id="IPR004839">
    <property type="entry name" value="Aminotransferase_I/II_large"/>
</dbReference>
<dbReference type="NCBIfam" id="NF002878">
    <property type="entry name" value="PRK03321.1"/>
    <property type="match status" value="1"/>
</dbReference>
<dbReference type="GO" id="GO:0004400">
    <property type="term" value="F:histidinol-phosphate transaminase activity"/>
    <property type="evidence" value="ECO:0007669"/>
    <property type="project" value="InterPro"/>
</dbReference>
<dbReference type="InterPro" id="IPR024892">
    <property type="entry name" value="ArAT"/>
</dbReference>
<comment type="similarity">
    <text evidence="6">Belongs to the class-II pyridoxal-phosphate-dependent aminotransferase family.</text>
</comment>
<dbReference type="Gene3D" id="3.40.640.10">
    <property type="entry name" value="Type I PLP-dependent aspartate aminotransferase-like (Major domain)"/>
    <property type="match status" value="1"/>
</dbReference>
<dbReference type="PROSITE" id="PS00599">
    <property type="entry name" value="AA_TRANSFER_CLASS_2"/>
    <property type="match status" value="1"/>
</dbReference>
<dbReference type="PANTHER" id="PTHR43643:SF3">
    <property type="entry name" value="HISTIDINOL-PHOSPHATE AMINOTRANSFERASE"/>
    <property type="match status" value="1"/>
</dbReference>
<evidence type="ECO:0000256" key="4">
    <source>
        <dbReference type="ARBA" id="ARBA00022679"/>
    </source>
</evidence>
<evidence type="ECO:0000313" key="8">
    <source>
        <dbReference type="EMBL" id="SEB72106.1"/>
    </source>
</evidence>
<evidence type="ECO:0000256" key="5">
    <source>
        <dbReference type="ARBA" id="ARBA00022898"/>
    </source>
</evidence>
<comment type="catalytic activity">
    <reaction evidence="6">
        <text>an aromatic L-alpha-amino acid + 2-oxoglutarate = an aromatic oxo-acid + L-glutamate</text>
        <dbReference type="Rhea" id="RHEA:17533"/>
        <dbReference type="ChEBI" id="CHEBI:16810"/>
        <dbReference type="ChEBI" id="CHEBI:29985"/>
        <dbReference type="ChEBI" id="CHEBI:73309"/>
        <dbReference type="ChEBI" id="CHEBI:84824"/>
        <dbReference type="EC" id="2.6.1.57"/>
    </reaction>
</comment>
<dbReference type="CDD" id="cd00609">
    <property type="entry name" value="AAT_like"/>
    <property type="match status" value="1"/>
</dbReference>
<dbReference type="InterPro" id="IPR001917">
    <property type="entry name" value="Aminotrans_II_pyridoxalP_BS"/>
</dbReference>
<dbReference type="PANTHER" id="PTHR43643">
    <property type="entry name" value="HISTIDINOL-PHOSPHATE AMINOTRANSFERASE 2"/>
    <property type="match status" value="1"/>
</dbReference>
<reference evidence="8 9" key="1">
    <citation type="submission" date="2016-10" db="EMBL/GenBank/DDBJ databases">
        <authorList>
            <person name="de Groot N.N."/>
        </authorList>
    </citation>
    <scope>NUCLEOTIDE SEQUENCE [LARGE SCALE GENOMIC DNA]</scope>
    <source>
        <strain evidence="8 9">DSM 21799</strain>
    </source>
</reference>
<comment type="cofactor">
    <cofactor evidence="1 6">
        <name>pyridoxal 5'-phosphate</name>
        <dbReference type="ChEBI" id="CHEBI:597326"/>
    </cofactor>
</comment>
<evidence type="ECO:0000256" key="6">
    <source>
        <dbReference type="HAMAP-Rule" id="MF_01513"/>
    </source>
</evidence>
<dbReference type="InterPro" id="IPR015424">
    <property type="entry name" value="PyrdxlP-dep_Trfase"/>
</dbReference>
<feature type="domain" description="Aminotransferase class I/classII large" evidence="7">
    <location>
        <begin position="44"/>
        <end position="362"/>
    </location>
</feature>
<keyword evidence="5 6" id="KW-0663">Pyridoxal phosphate</keyword>
<proteinExistence type="inferred from homology"/>
<keyword evidence="4 6" id="KW-0808">Transferase</keyword>
<comment type="subunit">
    <text evidence="2 6">Homodimer.</text>
</comment>
<dbReference type="GO" id="GO:0030170">
    <property type="term" value="F:pyridoxal phosphate binding"/>
    <property type="evidence" value="ECO:0007669"/>
    <property type="project" value="UniProtKB-UniRule"/>
</dbReference>
<comment type="function">
    <text evidence="6">Aminotransferase that catalyzes the conversion of aromatic amino acids and 2-oxoglutarate into corresponding aromatic oxo acids and L-glutamate.</text>
</comment>
<sequence length="385" mass="40643">MSRLGKVIAPDNASRLPEADKVALRPEILATPPYRQGKPAAADAFKLSSNENPFPPLPGVIEAIAAETAINRYPDAAAFALRERLAARHDVDPAEIHVGSGSVALLAQFILAAATLGDEVVYSWRSFEAYPGLVTASGATSVPVPNTAAGGHDLDAIAAAITPRTRVVIVCSPNNPTGTTVTAADFERFMTQVPDSVLVLLDEAYAEFVRDAEAVNGLAIIGRHPNLVILRTFSKAYGLAGVRVGWALGAERLLDAARASAIPLSVTGIAQAAALASLEREAELLQRVDTIVERRSRVLAGLREQGWSVPESQANFVWLATGDETDAAAAVLAENGIIARAFSGSGIRVSVGEEESVEKLLAAAQLIVENLSAGHPDRRLERWCP</sequence>
<dbReference type="HAMAP" id="MF_01513">
    <property type="entry name" value="Phe_aminotrans_2"/>
    <property type="match status" value="1"/>
</dbReference>
<feature type="modified residue" description="N6-(pyridoxal phosphate)lysine" evidence="6">
    <location>
        <position position="235"/>
    </location>
</feature>
<dbReference type="EMBL" id="FNRY01000001">
    <property type="protein sequence ID" value="SEB72106.1"/>
    <property type="molecule type" value="Genomic_DNA"/>
</dbReference>
<dbReference type="InterPro" id="IPR015421">
    <property type="entry name" value="PyrdxlP-dep_Trfase_major"/>
</dbReference>
<dbReference type="EC" id="2.6.1.57" evidence="6"/>
<evidence type="ECO:0000313" key="9">
    <source>
        <dbReference type="Proteomes" id="UP000199183"/>
    </source>
</evidence>
<dbReference type="Pfam" id="PF00155">
    <property type="entry name" value="Aminotran_1_2"/>
    <property type="match status" value="1"/>
</dbReference>
<name>A0A1H4LND9_9MICO</name>